<sequence>MKHTNRVLIIISIFISHLNVLLDVLVIYYKYKVIVNVEIKYNKLPPIRFSLNLSGQLLSNLNN</sequence>
<name>A0A212JVX9_9BACT</name>
<evidence type="ECO:0000313" key="2">
    <source>
        <dbReference type="EMBL" id="SBW03620.1"/>
    </source>
</evidence>
<organism evidence="2">
    <name type="scientific">uncultured Dysgonomonas sp</name>
    <dbReference type="NCBI Taxonomy" id="206096"/>
    <lineage>
        <taxon>Bacteria</taxon>
        <taxon>Pseudomonadati</taxon>
        <taxon>Bacteroidota</taxon>
        <taxon>Bacteroidia</taxon>
        <taxon>Bacteroidales</taxon>
        <taxon>Dysgonomonadaceae</taxon>
        <taxon>Dysgonomonas</taxon>
        <taxon>environmental samples</taxon>
    </lineage>
</organism>
<evidence type="ECO:0000256" key="1">
    <source>
        <dbReference type="SAM" id="Phobius"/>
    </source>
</evidence>
<dbReference type="AlphaFoldDB" id="A0A212JVX9"/>
<feature type="transmembrane region" description="Helical" evidence="1">
    <location>
        <begin position="7"/>
        <end position="29"/>
    </location>
</feature>
<gene>
    <name evidence="2" type="ORF">KL86DYS1_30624</name>
</gene>
<dbReference type="EMBL" id="FLUM01000003">
    <property type="protein sequence ID" value="SBW03620.1"/>
    <property type="molecule type" value="Genomic_DNA"/>
</dbReference>
<keyword evidence="1" id="KW-0812">Transmembrane</keyword>
<keyword evidence="1" id="KW-1133">Transmembrane helix</keyword>
<protein>
    <submittedName>
        <fullName evidence="2">Uncharacterized protein</fullName>
    </submittedName>
</protein>
<accession>A0A212JVX9</accession>
<keyword evidence="1" id="KW-0472">Membrane</keyword>
<proteinExistence type="predicted"/>
<reference evidence="2" key="1">
    <citation type="submission" date="2016-04" db="EMBL/GenBank/DDBJ databases">
        <authorList>
            <person name="Evans L.H."/>
            <person name="Alamgir A."/>
            <person name="Owens N."/>
            <person name="Weber N.D."/>
            <person name="Virtaneva K."/>
            <person name="Barbian K."/>
            <person name="Babar A."/>
            <person name="Rosenke K."/>
        </authorList>
    </citation>
    <scope>NUCLEOTIDE SEQUENCE</scope>
    <source>
        <strain evidence="2">86-1</strain>
    </source>
</reference>